<organism evidence="1 2">
    <name type="scientific">Trichomonas vaginalis (strain ATCC PRA-98 / G3)</name>
    <dbReference type="NCBI Taxonomy" id="412133"/>
    <lineage>
        <taxon>Eukaryota</taxon>
        <taxon>Metamonada</taxon>
        <taxon>Parabasalia</taxon>
        <taxon>Trichomonadida</taxon>
        <taxon>Trichomonadidae</taxon>
        <taxon>Trichomonas</taxon>
    </lineage>
</organism>
<gene>
    <name evidence="1" type="ORF">TVAG_204250</name>
</gene>
<dbReference type="AlphaFoldDB" id="A2FJ19"/>
<accession>A2FJ19</accession>
<proteinExistence type="predicted"/>
<protein>
    <submittedName>
        <fullName evidence="1">Uncharacterized protein</fullName>
    </submittedName>
</protein>
<dbReference type="InParanoid" id="A2FJ19"/>
<dbReference type="Proteomes" id="UP000001542">
    <property type="component" value="Unassembled WGS sequence"/>
</dbReference>
<dbReference type="RefSeq" id="XP_001308013.1">
    <property type="nucleotide sequence ID" value="XM_001308012.1"/>
</dbReference>
<dbReference type="VEuPathDB" id="TrichDB:TVAG_204250"/>
<dbReference type="VEuPathDB" id="TrichDB:TVAGG3_0879190"/>
<reference evidence="1" key="1">
    <citation type="submission" date="2006-10" db="EMBL/GenBank/DDBJ databases">
        <authorList>
            <person name="Amadeo P."/>
            <person name="Zhao Q."/>
            <person name="Wortman J."/>
            <person name="Fraser-Liggett C."/>
            <person name="Carlton J."/>
        </authorList>
    </citation>
    <scope>NUCLEOTIDE SEQUENCE</scope>
    <source>
        <strain evidence="1">G3</strain>
    </source>
</reference>
<evidence type="ECO:0000313" key="2">
    <source>
        <dbReference type="Proteomes" id="UP000001542"/>
    </source>
</evidence>
<dbReference type="KEGG" id="tva:4752825"/>
<dbReference type="EMBL" id="DS113824">
    <property type="protein sequence ID" value="EAX95083.1"/>
    <property type="molecule type" value="Genomic_DNA"/>
</dbReference>
<reference evidence="1" key="2">
    <citation type="journal article" date="2007" name="Science">
        <title>Draft genome sequence of the sexually transmitted pathogen Trichomonas vaginalis.</title>
        <authorList>
            <person name="Carlton J.M."/>
            <person name="Hirt R.P."/>
            <person name="Silva J.C."/>
            <person name="Delcher A.L."/>
            <person name="Schatz M."/>
            <person name="Zhao Q."/>
            <person name="Wortman J.R."/>
            <person name="Bidwell S.L."/>
            <person name="Alsmark U.C.M."/>
            <person name="Besteiro S."/>
            <person name="Sicheritz-Ponten T."/>
            <person name="Noel C.J."/>
            <person name="Dacks J.B."/>
            <person name="Foster P.G."/>
            <person name="Simillion C."/>
            <person name="Van de Peer Y."/>
            <person name="Miranda-Saavedra D."/>
            <person name="Barton G.J."/>
            <person name="Westrop G.D."/>
            <person name="Mueller S."/>
            <person name="Dessi D."/>
            <person name="Fiori P.L."/>
            <person name="Ren Q."/>
            <person name="Paulsen I."/>
            <person name="Zhang H."/>
            <person name="Bastida-Corcuera F.D."/>
            <person name="Simoes-Barbosa A."/>
            <person name="Brown M.T."/>
            <person name="Hayes R.D."/>
            <person name="Mukherjee M."/>
            <person name="Okumura C.Y."/>
            <person name="Schneider R."/>
            <person name="Smith A.J."/>
            <person name="Vanacova S."/>
            <person name="Villalvazo M."/>
            <person name="Haas B.J."/>
            <person name="Pertea M."/>
            <person name="Feldblyum T.V."/>
            <person name="Utterback T.R."/>
            <person name="Shu C.L."/>
            <person name="Osoegawa K."/>
            <person name="de Jong P.J."/>
            <person name="Hrdy I."/>
            <person name="Horvathova L."/>
            <person name="Zubacova Z."/>
            <person name="Dolezal P."/>
            <person name="Malik S.B."/>
            <person name="Logsdon J.M. Jr."/>
            <person name="Henze K."/>
            <person name="Gupta A."/>
            <person name="Wang C.C."/>
            <person name="Dunne R.L."/>
            <person name="Upcroft J.A."/>
            <person name="Upcroft P."/>
            <person name="White O."/>
            <person name="Salzberg S.L."/>
            <person name="Tang P."/>
            <person name="Chiu C.-H."/>
            <person name="Lee Y.-S."/>
            <person name="Embley T.M."/>
            <person name="Coombs G.H."/>
            <person name="Mottram J.C."/>
            <person name="Tachezy J."/>
            <person name="Fraser-Liggett C.M."/>
            <person name="Johnson P.J."/>
        </authorList>
    </citation>
    <scope>NUCLEOTIDE SEQUENCE [LARGE SCALE GENOMIC DNA]</scope>
    <source>
        <strain evidence="1">G3</strain>
    </source>
</reference>
<evidence type="ECO:0000313" key="1">
    <source>
        <dbReference type="EMBL" id="EAX95083.1"/>
    </source>
</evidence>
<keyword evidence="2" id="KW-1185">Reference proteome</keyword>
<name>A2FJ19_TRIV3</name>
<sequence length="308" mass="34064">MILLRFHRDDASWNEYYPRVNSPTIYSNRQTQLSANGNIFVTLSTFSRISKAIDIESGNLLVTDSKFTSCSALNGGGIYITSNSGIFVRLNSNDCSCSGNVAFIYSKSSNFLGISNSITQANGNGFNGISINNGKQNLTTTNISKSYQLINSAYLFNQCDISHGNISLCTIIDNAATQRVSYLGYQQYRIKCTVYARNSGSDCIIFENSNAYFQIENSIIVENSAPLFSKSQSGNGGLIYNSYYSNPSISDYGCIISNELHETNTTSMFAKEFCQAAIFKPSTIETINLDDEIDLTINTLMLSFIYWT</sequence>